<dbReference type="Pfam" id="PF01965">
    <property type="entry name" value="DJ-1_PfpI"/>
    <property type="match status" value="1"/>
</dbReference>
<dbReference type="InterPro" id="IPR052158">
    <property type="entry name" value="INH-QAR"/>
</dbReference>
<dbReference type="InterPro" id="IPR002818">
    <property type="entry name" value="DJ-1/PfpI"/>
</dbReference>
<dbReference type="Gene3D" id="1.10.10.60">
    <property type="entry name" value="Homeodomain-like"/>
    <property type="match status" value="1"/>
</dbReference>
<keyword evidence="5" id="KW-1185">Reference proteome</keyword>
<name>A0ABS9QNS5_9HYPH</name>
<keyword evidence="1" id="KW-0805">Transcription regulation</keyword>
<dbReference type="Pfam" id="PF12833">
    <property type="entry name" value="HTH_18"/>
    <property type="match status" value="1"/>
</dbReference>
<dbReference type="SUPFAM" id="SSF46689">
    <property type="entry name" value="Homeodomain-like"/>
    <property type="match status" value="2"/>
</dbReference>
<dbReference type="InterPro" id="IPR018060">
    <property type="entry name" value="HTH_AraC"/>
</dbReference>
<feature type="domain" description="HTH araC/xylS-type" evidence="3">
    <location>
        <begin position="232"/>
        <end position="330"/>
    </location>
</feature>
<dbReference type="PANTHER" id="PTHR43130:SF3">
    <property type="entry name" value="HTH-TYPE TRANSCRIPTIONAL REGULATOR RV1931C"/>
    <property type="match status" value="1"/>
</dbReference>
<evidence type="ECO:0000256" key="1">
    <source>
        <dbReference type="ARBA" id="ARBA00023015"/>
    </source>
</evidence>
<protein>
    <submittedName>
        <fullName evidence="4">Transcriptional regulator FtrA</fullName>
    </submittedName>
</protein>
<dbReference type="Proteomes" id="UP001201701">
    <property type="component" value="Unassembled WGS sequence"/>
</dbReference>
<proteinExistence type="predicted"/>
<evidence type="ECO:0000313" key="4">
    <source>
        <dbReference type="EMBL" id="MCG7509103.1"/>
    </source>
</evidence>
<dbReference type="SUPFAM" id="SSF52317">
    <property type="entry name" value="Class I glutamine amidotransferase-like"/>
    <property type="match status" value="1"/>
</dbReference>
<organism evidence="4 5">
    <name type="scientific">Mesorhizobium retamae</name>
    <dbReference type="NCBI Taxonomy" id="2912854"/>
    <lineage>
        <taxon>Bacteria</taxon>
        <taxon>Pseudomonadati</taxon>
        <taxon>Pseudomonadota</taxon>
        <taxon>Alphaproteobacteria</taxon>
        <taxon>Hyphomicrobiales</taxon>
        <taxon>Phyllobacteriaceae</taxon>
        <taxon>Mesorhizobium</taxon>
    </lineage>
</organism>
<dbReference type="NCBIfam" id="NF006902">
    <property type="entry name" value="PRK09393.1"/>
    <property type="match status" value="1"/>
</dbReference>
<accession>A0ABS9QNS5</accession>
<dbReference type="PROSITE" id="PS01124">
    <property type="entry name" value="HTH_ARAC_FAMILY_2"/>
    <property type="match status" value="1"/>
</dbReference>
<dbReference type="InterPro" id="IPR029062">
    <property type="entry name" value="Class_I_gatase-like"/>
</dbReference>
<dbReference type="PANTHER" id="PTHR43130">
    <property type="entry name" value="ARAC-FAMILY TRANSCRIPTIONAL REGULATOR"/>
    <property type="match status" value="1"/>
</dbReference>
<comment type="caution">
    <text evidence="4">The sequence shown here is derived from an EMBL/GenBank/DDBJ whole genome shotgun (WGS) entry which is preliminary data.</text>
</comment>
<keyword evidence="2" id="KW-0804">Transcription</keyword>
<dbReference type="EMBL" id="JAKREW010000071">
    <property type="protein sequence ID" value="MCG7509103.1"/>
    <property type="molecule type" value="Genomic_DNA"/>
</dbReference>
<sequence length="337" mass="37018">MPNFAKFVPNSIVLPRLPNPLVVVVAYDGLCTFEFAIAVEIFGLERPEMGSNWYRFAVAALEAEPLRGTAGIRILADGGCDLIEQAGTVIVPGWRGLDAPVPDRLVEALRLAHRNGARIMSICSGVMVMAAAGLLHGRKATLHWQHARHLAQRYPQVTVLPDVLYVDDGDILSSAGGAAGIDLCLHLIRRDFGTRAANMVARRMIVQPHREGGQAQFVDRAVPSVHEGGRLGKLLDQMRSDLATTYSIPEMAEIAGMSRRTFLRRFEAATGTTPAKWLNSVRLSKVVDLLENTYDPIEDVARVTGFASTSAMRHQFRRQYALAPAAYRKAFGDRFKS</sequence>
<dbReference type="CDD" id="cd03137">
    <property type="entry name" value="GATase1_AraC_1"/>
    <property type="match status" value="1"/>
</dbReference>
<evidence type="ECO:0000259" key="3">
    <source>
        <dbReference type="PROSITE" id="PS01124"/>
    </source>
</evidence>
<dbReference type="SMART" id="SM00342">
    <property type="entry name" value="HTH_ARAC"/>
    <property type="match status" value="1"/>
</dbReference>
<dbReference type="Gene3D" id="3.40.50.880">
    <property type="match status" value="1"/>
</dbReference>
<evidence type="ECO:0000256" key="2">
    <source>
        <dbReference type="ARBA" id="ARBA00023163"/>
    </source>
</evidence>
<evidence type="ECO:0000313" key="5">
    <source>
        <dbReference type="Proteomes" id="UP001201701"/>
    </source>
</evidence>
<gene>
    <name evidence="4" type="primary">ftrA</name>
    <name evidence="4" type="ORF">L4923_29125</name>
</gene>
<dbReference type="RefSeq" id="WP_239370608.1">
    <property type="nucleotide sequence ID" value="NZ_JAKREW010000071.1"/>
</dbReference>
<dbReference type="InterPro" id="IPR009057">
    <property type="entry name" value="Homeodomain-like_sf"/>
</dbReference>
<reference evidence="4 5" key="1">
    <citation type="submission" date="2022-02" db="EMBL/GenBank/DDBJ databases">
        <title>Draft genome sequence of Mezorhizobium retamae strain IRAMC:0171 isolated from Retama raetam nodules.</title>
        <authorList>
            <person name="Bengaied R."/>
            <person name="Sbissi I."/>
            <person name="Huber K."/>
            <person name="Ghodbane F."/>
            <person name="Nouioui I."/>
            <person name="Tarhouni M."/>
            <person name="Gtari M."/>
        </authorList>
    </citation>
    <scope>NUCLEOTIDE SEQUENCE [LARGE SCALE GENOMIC DNA]</scope>
    <source>
        <strain evidence="4 5">IRAMC:0171</strain>
    </source>
</reference>